<feature type="region of interest" description="Disordered" evidence="1">
    <location>
        <begin position="21"/>
        <end position="74"/>
    </location>
</feature>
<protein>
    <recommendedName>
        <fullName evidence="4">Transposase</fullName>
    </recommendedName>
</protein>
<evidence type="ECO:0000313" key="3">
    <source>
        <dbReference type="Proteomes" id="UP001148838"/>
    </source>
</evidence>
<dbReference type="EMBL" id="JAJSOF020000003">
    <property type="protein sequence ID" value="KAJ4450467.1"/>
    <property type="molecule type" value="Genomic_DNA"/>
</dbReference>
<evidence type="ECO:0008006" key="4">
    <source>
        <dbReference type="Google" id="ProtNLM"/>
    </source>
</evidence>
<dbReference type="PANTHER" id="PTHR46060">
    <property type="entry name" value="MARINER MOS1 TRANSPOSASE-LIKE PROTEIN"/>
    <property type="match status" value="1"/>
</dbReference>
<feature type="non-terminal residue" evidence="2">
    <location>
        <position position="408"/>
    </location>
</feature>
<name>A0ABQ8TXR4_PERAM</name>
<dbReference type="Gene3D" id="3.30.420.10">
    <property type="entry name" value="Ribonuclease H-like superfamily/Ribonuclease H"/>
    <property type="match status" value="3"/>
</dbReference>
<sequence>MSPGSSTESYPAFARIGLRENPGKNLNQVTCPDRDSNPGHLVSQPDALTVTPQPQRDDVVANVPPVSSLTSPSENSADDDVFIYLFIYTASGQAPEFIPQGATVDKILYKEILGLLSNSIRRKRPELWHRKNWMLLHDNAPAHRSIPVQEELARQQHCLGPECISASQVAVFQRFVDDVATLLGISHGSVQSILHNDLKMQRVCEHAVPRSLTDEQREERQLVSGDLIDQDPTLLHRVITGDKTWCFLCDPQPKRQFSMWKSPSSPRQKRFRADRSKGKVMLEVFFDIQGLVHFQNWFFHHDNAPAHRSLLVSEFLAQHKIPVHPQPPYSPDLAPAVFYSFPKVKSLLTMYCEEYNACSSVLCNFLHSPVTSSLLAPNIFLSTLFLNTLNLCCPLKVIVLSFTTMKNN</sequence>
<gene>
    <name evidence="2" type="ORF">ANN_01892</name>
</gene>
<accession>A0ABQ8TXR4</accession>
<dbReference type="InterPro" id="IPR036397">
    <property type="entry name" value="RNaseH_sf"/>
</dbReference>
<feature type="compositionally biased region" description="Polar residues" evidence="1">
    <location>
        <begin position="65"/>
        <end position="74"/>
    </location>
</feature>
<dbReference type="Proteomes" id="UP001148838">
    <property type="component" value="Unassembled WGS sequence"/>
</dbReference>
<proteinExistence type="predicted"/>
<evidence type="ECO:0000313" key="2">
    <source>
        <dbReference type="EMBL" id="KAJ4450467.1"/>
    </source>
</evidence>
<dbReference type="PANTHER" id="PTHR46060:SF1">
    <property type="entry name" value="MARINER MOS1 TRANSPOSASE-LIKE PROTEIN"/>
    <property type="match status" value="1"/>
</dbReference>
<dbReference type="InterPro" id="IPR052709">
    <property type="entry name" value="Transposase-MT_Hybrid"/>
</dbReference>
<reference evidence="2 3" key="1">
    <citation type="journal article" date="2022" name="Allergy">
        <title>Genome assembly and annotation of Periplaneta americana reveal a comprehensive cockroach allergen profile.</title>
        <authorList>
            <person name="Wang L."/>
            <person name="Xiong Q."/>
            <person name="Saelim N."/>
            <person name="Wang L."/>
            <person name="Nong W."/>
            <person name="Wan A.T."/>
            <person name="Shi M."/>
            <person name="Liu X."/>
            <person name="Cao Q."/>
            <person name="Hui J.H.L."/>
            <person name="Sookrung N."/>
            <person name="Leung T.F."/>
            <person name="Tungtrongchitr A."/>
            <person name="Tsui S.K.W."/>
        </authorList>
    </citation>
    <scope>NUCLEOTIDE SEQUENCE [LARGE SCALE GENOMIC DNA]</scope>
    <source>
        <strain evidence="2">PWHHKU_190912</strain>
    </source>
</reference>
<keyword evidence="3" id="KW-1185">Reference proteome</keyword>
<organism evidence="2 3">
    <name type="scientific">Periplaneta americana</name>
    <name type="common">American cockroach</name>
    <name type="synonym">Blatta americana</name>
    <dbReference type="NCBI Taxonomy" id="6978"/>
    <lineage>
        <taxon>Eukaryota</taxon>
        <taxon>Metazoa</taxon>
        <taxon>Ecdysozoa</taxon>
        <taxon>Arthropoda</taxon>
        <taxon>Hexapoda</taxon>
        <taxon>Insecta</taxon>
        <taxon>Pterygota</taxon>
        <taxon>Neoptera</taxon>
        <taxon>Polyneoptera</taxon>
        <taxon>Dictyoptera</taxon>
        <taxon>Blattodea</taxon>
        <taxon>Blattoidea</taxon>
        <taxon>Blattidae</taxon>
        <taxon>Blattinae</taxon>
        <taxon>Periplaneta</taxon>
    </lineage>
</organism>
<comment type="caution">
    <text evidence="2">The sequence shown here is derived from an EMBL/GenBank/DDBJ whole genome shotgun (WGS) entry which is preliminary data.</text>
</comment>
<evidence type="ECO:0000256" key="1">
    <source>
        <dbReference type="SAM" id="MobiDB-lite"/>
    </source>
</evidence>